<gene>
    <name evidence="1" type="ORF">DCAR_021271</name>
    <name evidence="2" type="ORF">DCAR_0625038</name>
</gene>
<evidence type="ECO:0000313" key="1">
    <source>
        <dbReference type="EMBL" id="KZM91364.1"/>
    </source>
</evidence>
<reference evidence="2" key="2">
    <citation type="submission" date="2022-03" db="EMBL/GenBank/DDBJ databases">
        <title>Draft title - Genomic analysis of global carrot germplasm unveils the trajectory of domestication and the origin of high carotenoid orange carrot.</title>
        <authorList>
            <person name="Iorizzo M."/>
            <person name="Ellison S."/>
            <person name="Senalik D."/>
            <person name="Macko-Podgorni A."/>
            <person name="Grzebelus D."/>
            <person name="Bostan H."/>
            <person name="Rolling W."/>
            <person name="Curaba J."/>
            <person name="Simon P."/>
        </authorList>
    </citation>
    <scope>NUCLEOTIDE SEQUENCE</scope>
    <source>
        <tissue evidence="2">Leaf</tissue>
    </source>
</reference>
<dbReference type="EMBL" id="CP093348">
    <property type="protein sequence ID" value="WOH05619.1"/>
    <property type="molecule type" value="Genomic_DNA"/>
</dbReference>
<protein>
    <submittedName>
        <fullName evidence="1">Uncharacterized protein</fullName>
    </submittedName>
</protein>
<sequence length="119" mass="13694">MRIQIQMSWNGYEIPVVLDEERGTLSGLSTLYDDFELIGGQMLLFDFNGCSGFNVYVIGTDLREIDYPSVVHCMQNKRPRNVSLQKGGLKFVNFVKDEDPLFDEFVKIHIIQKSVDTLR</sequence>
<dbReference type="Proteomes" id="UP000077755">
    <property type="component" value="Chromosome 6"/>
</dbReference>
<evidence type="ECO:0000313" key="2">
    <source>
        <dbReference type="EMBL" id="WOH05619.1"/>
    </source>
</evidence>
<proteinExistence type="predicted"/>
<keyword evidence="3" id="KW-1185">Reference proteome</keyword>
<evidence type="ECO:0000313" key="3">
    <source>
        <dbReference type="Proteomes" id="UP000077755"/>
    </source>
</evidence>
<reference evidence="1" key="1">
    <citation type="journal article" date="2016" name="Nat. Genet.">
        <title>A high-quality carrot genome assembly provides new insights into carotenoid accumulation and asterid genome evolution.</title>
        <authorList>
            <person name="Iorizzo M."/>
            <person name="Ellison S."/>
            <person name="Senalik D."/>
            <person name="Zeng P."/>
            <person name="Satapoomin P."/>
            <person name="Huang J."/>
            <person name="Bowman M."/>
            <person name="Iovene M."/>
            <person name="Sanseverino W."/>
            <person name="Cavagnaro P."/>
            <person name="Yildiz M."/>
            <person name="Macko-Podgorni A."/>
            <person name="Moranska E."/>
            <person name="Grzebelus E."/>
            <person name="Grzebelus D."/>
            <person name="Ashrafi H."/>
            <person name="Zheng Z."/>
            <person name="Cheng S."/>
            <person name="Spooner D."/>
            <person name="Van Deynze A."/>
            <person name="Simon P."/>
        </authorList>
    </citation>
    <scope>NUCLEOTIDE SEQUENCE [LARGE SCALE GENOMIC DNA]</scope>
    <source>
        <tissue evidence="1">Leaf</tissue>
    </source>
</reference>
<dbReference type="Gramene" id="KZM91364">
    <property type="protein sequence ID" value="KZM91364"/>
    <property type="gene ID" value="DCAR_021271"/>
</dbReference>
<accession>A0A164W6W9</accession>
<dbReference type="EMBL" id="LNRQ01000006">
    <property type="protein sequence ID" value="KZM91364.1"/>
    <property type="molecule type" value="Genomic_DNA"/>
</dbReference>
<name>A0A164W6W9_DAUCS</name>
<organism evidence="1">
    <name type="scientific">Daucus carota subsp. sativus</name>
    <name type="common">Carrot</name>
    <dbReference type="NCBI Taxonomy" id="79200"/>
    <lineage>
        <taxon>Eukaryota</taxon>
        <taxon>Viridiplantae</taxon>
        <taxon>Streptophyta</taxon>
        <taxon>Embryophyta</taxon>
        <taxon>Tracheophyta</taxon>
        <taxon>Spermatophyta</taxon>
        <taxon>Magnoliopsida</taxon>
        <taxon>eudicotyledons</taxon>
        <taxon>Gunneridae</taxon>
        <taxon>Pentapetalae</taxon>
        <taxon>asterids</taxon>
        <taxon>campanulids</taxon>
        <taxon>Apiales</taxon>
        <taxon>Apiaceae</taxon>
        <taxon>Apioideae</taxon>
        <taxon>Scandiceae</taxon>
        <taxon>Daucinae</taxon>
        <taxon>Daucus</taxon>
        <taxon>Daucus sect. Daucus</taxon>
    </lineage>
</organism>
<dbReference type="AlphaFoldDB" id="A0A164W6W9"/>